<organism evidence="6 7">
    <name type="scientific">Adineta ricciae</name>
    <name type="common">Rotifer</name>
    <dbReference type="NCBI Taxonomy" id="249248"/>
    <lineage>
        <taxon>Eukaryota</taxon>
        <taxon>Metazoa</taxon>
        <taxon>Spiralia</taxon>
        <taxon>Gnathifera</taxon>
        <taxon>Rotifera</taxon>
        <taxon>Eurotatoria</taxon>
        <taxon>Bdelloidea</taxon>
        <taxon>Adinetida</taxon>
        <taxon>Adinetidae</taxon>
        <taxon>Adineta</taxon>
    </lineage>
</organism>
<accession>A0A814MZB6</accession>
<keyword evidence="4 5" id="KW-0472">Membrane</keyword>
<dbReference type="Proteomes" id="UP000663828">
    <property type="component" value="Unassembled WGS sequence"/>
</dbReference>
<evidence type="ECO:0000256" key="1">
    <source>
        <dbReference type="ARBA" id="ARBA00004141"/>
    </source>
</evidence>
<evidence type="ECO:0000313" key="7">
    <source>
        <dbReference type="Proteomes" id="UP000663828"/>
    </source>
</evidence>
<proteinExistence type="predicted"/>
<keyword evidence="3 5" id="KW-1133">Transmembrane helix</keyword>
<dbReference type="InterPro" id="IPR059112">
    <property type="entry name" value="CysZ/EI24"/>
</dbReference>
<reference evidence="6" key="1">
    <citation type="submission" date="2021-02" db="EMBL/GenBank/DDBJ databases">
        <authorList>
            <person name="Nowell W R."/>
        </authorList>
    </citation>
    <scope>NUCLEOTIDE SEQUENCE</scope>
</reference>
<dbReference type="Pfam" id="PF07264">
    <property type="entry name" value="EI24"/>
    <property type="match status" value="1"/>
</dbReference>
<comment type="subcellular location">
    <subcellularLocation>
        <location evidence="1">Membrane</location>
        <topology evidence="1">Multi-pass membrane protein</topology>
    </subcellularLocation>
</comment>
<name>A0A814MZB6_ADIRI</name>
<evidence type="ECO:0000256" key="2">
    <source>
        <dbReference type="ARBA" id="ARBA00022692"/>
    </source>
</evidence>
<protein>
    <submittedName>
        <fullName evidence="6">Uncharacterized protein</fullName>
    </submittedName>
</protein>
<gene>
    <name evidence="6" type="ORF">XAT740_LOCUS17505</name>
</gene>
<dbReference type="PANTHER" id="PTHR34292:SF2">
    <property type="entry name" value="OUTER SPORE WALL PROTEIN LDS1"/>
    <property type="match status" value="1"/>
</dbReference>
<dbReference type="AlphaFoldDB" id="A0A814MZB6"/>
<evidence type="ECO:0000256" key="4">
    <source>
        <dbReference type="ARBA" id="ARBA00023136"/>
    </source>
</evidence>
<sequence>MSLHSSYTYPFRGIFYLLSHPSLWRQISCGLLISILVSIVTSVLFFVFIFPLQAHAFEEYMSDWLSWIISFFITIYEIGILLLVISSLFLAYYMDVIFDAVWREETMGLTEGITQRISSTTYSCIKSFFILILFRVILVIITSPLNLIPILGTILFIYVNGYYYAWSLHCRYFDLLGLTFLQGKHFVEENRNDYSQFGIVGIFLELIPFVNLITPITNVIGSALWACDIERYKEPSQHPRSYLLAPTPELVEQGQSIDYGTIKNEKESLSFAPPTYQDAMESNHLYPSAPPLEKQ</sequence>
<feature type="transmembrane region" description="Helical" evidence="5">
    <location>
        <begin position="29"/>
        <end position="52"/>
    </location>
</feature>
<comment type="caution">
    <text evidence="6">The sequence shown here is derived from an EMBL/GenBank/DDBJ whole genome shotgun (WGS) entry which is preliminary data.</text>
</comment>
<feature type="transmembrane region" description="Helical" evidence="5">
    <location>
        <begin position="147"/>
        <end position="166"/>
    </location>
</feature>
<feature type="transmembrane region" description="Helical" evidence="5">
    <location>
        <begin position="64"/>
        <end position="93"/>
    </location>
</feature>
<dbReference type="EMBL" id="CAJNOR010001144">
    <property type="protein sequence ID" value="CAF1084587.1"/>
    <property type="molecule type" value="Genomic_DNA"/>
</dbReference>
<evidence type="ECO:0000256" key="3">
    <source>
        <dbReference type="ARBA" id="ARBA00022989"/>
    </source>
</evidence>
<dbReference type="InterPro" id="IPR052786">
    <property type="entry name" value="Spore_wall_assembly"/>
</dbReference>
<evidence type="ECO:0000313" key="6">
    <source>
        <dbReference type="EMBL" id="CAF1084587.1"/>
    </source>
</evidence>
<evidence type="ECO:0000256" key="5">
    <source>
        <dbReference type="SAM" id="Phobius"/>
    </source>
</evidence>
<keyword evidence="7" id="KW-1185">Reference proteome</keyword>
<dbReference type="PANTHER" id="PTHR34292">
    <property type="entry name" value="OUTER SPORE WALL PROTEIN LDS1"/>
    <property type="match status" value="1"/>
</dbReference>
<keyword evidence="2 5" id="KW-0812">Transmembrane</keyword>